<feature type="transmembrane region" description="Helical" evidence="11">
    <location>
        <begin position="105"/>
        <end position="135"/>
    </location>
</feature>
<accession>A0A4Z1DYZ2</accession>
<feature type="transmembrane region" description="Helical" evidence="11">
    <location>
        <begin position="187"/>
        <end position="207"/>
    </location>
</feature>
<feature type="transmembrane region" description="Helical" evidence="11">
    <location>
        <begin position="353"/>
        <end position="377"/>
    </location>
</feature>
<keyword evidence="8 11" id="KW-1133">Transmembrane helix</keyword>
<reference evidence="13 14" key="1">
    <citation type="submission" date="2018-11" db="EMBL/GenBank/DDBJ databases">
        <title>Complete genome sequencing of the Actinobacteria Serinibacter sp. K3-2.</title>
        <authorList>
            <person name="Rakitin A.L."/>
            <person name="Beletsky A.V."/>
            <person name="Mardanov A.V."/>
            <person name="Ravin N.V."/>
            <person name="Gromova A.S."/>
            <person name="Filippova S.N."/>
            <person name="Gal'Chenko V.F."/>
        </authorList>
    </citation>
    <scope>NUCLEOTIDE SEQUENCE [LARGE SCALE GENOMIC DNA]</scope>
    <source>
        <strain evidence="13 14">K3-2</strain>
    </source>
</reference>
<evidence type="ECO:0000256" key="4">
    <source>
        <dbReference type="ARBA" id="ARBA00022448"/>
    </source>
</evidence>
<dbReference type="PANTHER" id="PTHR43302:SF5">
    <property type="entry name" value="TRANSPORTER ARSB-RELATED"/>
    <property type="match status" value="1"/>
</dbReference>
<protein>
    <submittedName>
        <fullName evidence="13">Arsenic efflux pump protein</fullName>
    </submittedName>
</protein>
<comment type="similarity">
    <text evidence="3">Belongs to the CitM (TC 2.A.11) transporter family.</text>
</comment>
<evidence type="ECO:0000256" key="2">
    <source>
        <dbReference type="ARBA" id="ARBA00006433"/>
    </source>
</evidence>
<feature type="transmembrane region" description="Helical" evidence="11">
    <location>
        <begin position="147"/>
        <end position="167"/>
    </location>
</feature>
<evidence type="ECO:0000256" key="7">
    <source>
        <dbReference type="ARBA" id="ARBA00022849"/>
    </source>
</evidence>
<keyword evidence="14" id="KW-1185">Reference proteome</keyword>
<dbReference type="PANTHER" id="PTHR43302">
    <property type="entry name" value="TRANSPORTER ARSB-RELATED"/>
    <property type="match status" value="1"/>
</dbReference>
<comment type="subcellular location">
    <subcellularLocation>
        <location evidence="1">Cell membrane</location>
        <topology evidence="1">Multi-pass membrane protein</topology>
    </subcellularLocation>
</comment>
<dbReference type="EMBL" id="RHPJ01000003">
    <property type="protein sequence ID" value="TGO04885.1"/>
    <property type="molecule type" value="Genomic_DNA"/>
</dbReference>
<dbReference type="InterPro" id="IPR004680">
    <property type="entry name" value="Cit_transptr-like_dom"/>
</dbReference>
<comment type="caution">
    <text evidence="13">The sequence shown here is derived from an EMBL/GenBank/DDBJ whole genome shotgun (WGS) entry which is preliminary data.</text>
</comment>
<dbReference type="PRINTS" id="PR00758">
    <property type="entry name" value="ARSENICPUMP"/>
</dbReference>
<dbReference type="GO" id="GO:0015105">
    <property type="term" value="F:arsenite transmembrane transporter activity"/>
    <property type="evidence" value="ECO:0007669"/>
    <property type="project" value="InterPro"/>
</dbReference>
<evidence type="ECO:0000313" key="14">
    <source>
        <dbReference type="Proteomes" id="UP000297318"/>
    </source>
</evidence>
<feature type="transmembrane region" description="Helical" evidence="11">
    <location>
        <begin position="37"/>
        <end position="57"/>
    </location>
</feature>
<name>A0A4Z1DYZ2_9MICO</name>
<gene>
    <name evidence="13" type="ORF">SERN_2478</name>
</gene>
<keyword evidence="5" id="KW-1003">Cell membrane</keyword>
<evidence type="ECO:0000256" key="6">
    <source>
        <dbReference type="ARBA" id="ARBA00022692"/>
    </source>
</evidence>
<evidence type="ECO:0000259" key="12">
    <source>
        <dbReference type="Pfam" id="PF03600"/>
    </source>
</evidence>
<evidence type="ECO:0000256" key="5">
    <source>
        <dbReference type="ARBA" id="ARBA00022475"/>
    </source>
</evidence>
<evidence type="ECO:0000256" key="1">
    <source>
        <dbReference type="ARBA" id="ARBA00004651"/>
    </source>
</evidence>
<feature type="domain" description="Citrate transporter-like" evidence="12">
    <location>
        <begin position="38"/>
        <end position="345"/>
    </location>
</feature>
<organism evidence="13 14">
    <name type="scientific">Serinibacter arcticus</name>
    <dbReference type="NCBI Taxonomy" id="1655435"/>
    <lineage>
        <taxon>Bacteria</taxon>
        <taxon>Bacillati</taxon>
        <taxon>Actinomycetota</taxon>
        <taxon>Actinomycetes</taxon>
        <taxon>Micrococcales</taxon>
        <taxon>Beutenbergiaceae</taxon>
        <taxon>Serinibacter</taxon>
    </lineage>
</organism>
<keyword evidence="9 11" id="KW-0472">Membrane</keyword>
<dbReference type="Pfam" id="PF03600">
    <property type="entry name" value="CitMHS"/>
    <property type="match status" value="1"/>
</dbReference>
<dbReference type="GO" id="GO:0046685">
    <property type="term" value="P:response to arsenic-containing substance"/>
    <property type="evidence" value="ECO:0007669"/>
    <property type="project" value="UniProtKB-KW"/>
</dbReference>
<feature type="compositionally biased region" description="Gly residues" evidence="10">
    <location>
        <begin position="12"/>
        <end position="22"/>
    </location>
</feature>
<keyword evidence="4" id="KW-0813">Transport</keyword>
<feature type="transmembrane region" description="Helical" evidence="11">
    <location>
        <begin position="280"/>
        <end position="301"/>
    </location>
</feature>
<comment type="similarity">
    <text evidence="2">Belongs to the ArsB family.</text>
</comment>
<feature type="transmembrane region" description="Helical" evidence="11">
    <location>
        <begin position="69"/>
        <end position="93"/>
    </location>
</feature>
<feature type="transmembrane region" description="Helical" evidence="11">
    <location>
        <begin position="397"/>
        <end position="414"/>
    </location>
</feature>
<evidence type="ECO:0000256" key="10">
    <source>
        <dbReference type="SAM" id="MobiDB-lite"/>
    </source>
</evidence>
<feature type="transmembrane region" description="Helical" evidence="11">
    <location>
        <begin position="321"/>
        <end position="341"/>
    </location>
</feature>
<evidence type="ECO:0000256" key="8">
    <source>
        <dbReference type="ARBA" id="ARBA00022989"/>
    </source>
</evidence>
<keyword evidence="7" id="KW-0059">Arsenical resistance</keyword>
<dbReference type="Proteomes" id="UP000297318">
    <property type="component" value="Unassembled WGS sequence"/>
</dbReference>
<sequence>MPQSEPSRGAEPGAGPGAGPGGEVDVASSPPRRARPWWALALVAAVVTIATGWLPRADTVALAERTGPILLFVAALTVVAELCAGAGLFAAAAALAARLARGRRWALWALVIVLATVSTAVLSLDTTAVLLTPVVIALARRTGTSPLPFALAVVALANTASLVLPVSNLTNLLADHALMVAGASYLALMWAPALAAILVTVVVLGLRDRRAIGGRYVTAPAPGAPDETLLRITAAVVAVMAVAFVVGVEPALAALAAAVVLLVATLARRRPLPVPVGDLVPWRTLVVVAALFVVIAAAHQIGDALQVAAGTGHGPLDLLRLAAVAALASNAVNNLPAFLALDPATTGDPLRIAALLIGSGVAPLLTPWGSLATVLWWQRCRQALLDVPVWTIVRQGLVLAPLALLASVGALLLAG</sequence>
<feature type="region of interest" description="Disordered" evidence="10">
    <location>
        <begin position="1"/>
        <end position="30"/>
    </location>
</feature>
<keyword evidence="6 11" id="KW-0812">Transmembrane</keyword>
<evidence type="ECO:0000256" key="9">
    <source>
        <dbReference type="ARBA" id="ARBA00023136"/>
    </source>
</evidence>
<dbReference type="GO" id="GO:0005886">
    <property type="term" value="C:plasma membrane"/>
    <property type="evidence" value="ECO:0007669"/>
    <property type="project" value="UniProtKB-SubCell"/>
</dbReference>
<feature type="transmembrane region" description="Helical" evidence="11">
    <location>
        <begin position="228"/>
        <end position="245"/>
    </location>
</feature>
<evidence type="ECO:0000313" key="13">
    <source>
        <dbReference type="EMBL" id="TGO04885.1"/>
    </source>
</evidence>
<evidence type="ECO:0000256" key="11">
    <source>
        <dbReference type="SAM" id="Phobius"/>
    </source>
</evidence>
<evidence type="ECO:0000256" key="3">
    <source>
        <dbReference type="ARBA" id="ARBA00009843"/>
    </source>
</evidence>
<dbReference type="RefSeq" id="WP_233251662.1">
    <property type="nucleotide sequence ID" value="NZ_RHPJ01000003.1"/>
</dbReference>
<dbReference type="AlphaFoldDB" id="A0A4Z1DYZ2"/>
<proteinExistence type="inferred from homology"/>
<dbReference type="InterPro" id="IPR000802">
    <property type="entry name" value="Arsenical_pump_ArsB"/>
</dbReference>